<sequence length="151" mass="17185">MACDECGAVLDGGVEACNALSFDMMARSLDARRLVVRRTFVDAYALQHPRTKCDWPKDVARHLLELCCAIEYKGSLDIYSGMKMWLHHAHNLPELQPPEMRGSMTILDAAAADGLENYIEAVRNWGVCVWEAWRAHHEIVRVWIDEISDSR</sequence>
<protein>
    <submittedName>
        <fullName evidence="1">Uncharacterized protein</fullName>
    </submittedName>
</protein>
<organism evidence="1">
    <name type="scientific">marine metagenome</name>
    <dbReference type="NCBI Taxonomy" id="408172"/>
    <lineage>
        <taxon>unclassified sequences</taxon>
        <taxon>metagenomes</taxon>
        <taxon>ecological metagenomes</taxon>
    </lineage>
</organism>
<dbReference type="EMBL" id="UINC01115039">
    <property type="protein sequence ID" value="SVC85772.1"/>
    <property type="molecule type" value="Genomic_DNA"/>
</dbReference>
<accession>A0A382QM14</accession>
<name>A0A382QM14_9ZZZZ</name>
<dbReference type="Pfam" id="PF19371">
    <property type="entry name" value="DUF5946"/>
    <property type="match status" value="1"/>
</dbReference>
<reference evidence="1" key="1">
    <citation type="submission" date="2018-05" db="EMBL/GenBank/DDBJ databases">
        <authorList>
            <person name="Lanie J.A."/>
            <person name="Ng W.-L."/>
            <person name="Kazmierczak K.M."/>
            <person name="Andrzejewski T.M."/>
            <person name="Davidsen T.M."/>
            <person name="Wayne K.J."/>
            <person name="Tettelin H."/>
            <person name="Glass J.I."/>
            <person name="Rusch D."/>
            <person name="Podicherti R."/>
            <person name="Tsui H.-C.T."/>
            <person name="Winkler M.E."/>
        </authorList>
    </citation>
    <scope>NUCLEOTIDE SEQUENCE</scope>
</reference>
<gene>
    <name evidence="1" type="ORF">METZ01_LOCUS338626</name>
</gene>
<dbReference type="InterPro" id="IPR045990">
    <property type="entry name" value="DUF5946"/>
</dbReference>
<proteinExistence type="predicted"/>
<dbReference type="AlphaFoldDB" id="A0A382QM14"/>
<evidence type="ECO:0000313" key="1">
    <source>
        <dbReference type="EMBL" id="SVC85772.1"/>
    </source>
</evidence>